<accession>A0A1A9WYB4</accession>
<evidence type="ECO:0000313" key="5">
    <source>
        <dbReference type="Proteomes" id="UP000091820"/>
    </source>
</evidence>
<keyword evidence="2 3" id="KW-0040">ANK repeat</keyword>
<dbReference type="PROSITE" id="PS50297">
    <property type="entry name" value="ANK_REP_REGION"/>
    <property type="match status" value="2"/>
</dbReference>
<dbReference type="InterPro" id="IPR002110">
    <property type="entry name" value="Ankyrin_rpt"/>
</dbReference>
<dbReference type="InterPro" id="IPR050776">
    <property type="entry name" value="Ank_Repeat/CDKN_Inhibitor"/>
</dbReference>
<keyword evidence="1" id="KW-0677">Repeat</keyword>
<dbReference type="Proteomes" id="UP000091820">
    <property type="component" value="Unassembled WGS sequence"/>
</dbReference>
<proteinExistence type="predicted"/>
<feature type="repeat" description="ANK" evidence="3">
    <location>
        <begin position="247"/>
        <end position="283"/>
    </location>
</feature>
<dbReference type="AlphaFoldDB" id="A0A1A9WYB4"/>
<protein>
    <submittedName>
        <fullName evidence="4">ANK_REP_REGION domain-containing protein</fullName>
    </submittedName>
</protein>
<dbReference type="STRING" id="37001.A0A1A9WYB4"/>
<sequence>MSSYSLPVCLPSMAVNPTVLNTKIMGFLASLKQYRNPEENLEGGDSDVDTSNDSNDDVTAGVMITPPPPVMPPPVMPPPVMPPPVMPPPVMPPTPTSSPNTHEWPNINPNAFHLNSDDLFAVSHLPPLPLNNSSTASSSKYLPSIIRPSTLPSCSYGFKMRPRTCTKSRLRSSYNNIFAESTARKLRFAASTNNMELLTRSLESGADPNDADELKRSPLHLATCRGHFEIVRELLKFGANPNVVDSLGNTPLHLAVISSSSNNIYFIVYVLVQGGASVHMFDRGGNSPLDLAEGKLRILRTYYEEPTLEDSKILEDMIALMLRYMVKEKQEVDNVSALEKCMQNLSTSDDQGRIRVVNAFRQGLDARYGDHANTSLAEVLRKQTSLSKRLSETSSMEYADNIPDELKLPEIDVERLSSHSHTETAV</sequence>
<dbReference type="PANTHER" id="PTHR24201:SF15">
    <property type="entry name" value="ANKYRIN REPEAT DOMAIN-CONTAINING PROTEIN 66"/>
    <property type="match status" value="1"/>
</dbReference>
<feature type="repeat" description="ANK" evidence="3">
    <location>
        <begin position="214"/>
        <end position="246"/>
    </location>
</feature>
<reference evidence="4" key="2">
    <citation type="submission" date="2020-05" db="UniProtKB">
        <authorList>
            <consortium name="EnsemblMetazoa"/>
        </authorList>
    </citation>
    <scope>IDENTIFICATION</scope>
    <source>
        <strain evidence="4">IAEA</strain>
    </source>
</reference>
<reference evidence="5" key="1">
    <citation type="submission" date="2014-03" db="EMBL/GenBank/DDBJ databases">
        <authorList>
            <person name="Aksoy S."/>
            <person name="Warren W."/>
            <person name="Wilson R.K."/>
        </authorList>
    </citation>
    <scope>NUCLEOTIDE SEQUENCE [LARGE SCALE GENOMIC DNA]</scope>
    <source>
        <strain evidence="5">IAEA</strain>
    </source>
</reference>
<dbReference type="EnsemblMetazoa" id="GBRI037113-RA">
    <property type="protein sequence ID" value="GBRI037113-PA"/>
    <property type="gene ID" value="GBRI037113"/>
</dbReference>
<dbReference type="PANTHER" id="PTHR24201">
    <property type="entry name" value="ANK_REP_REGION DOMAIN-CONTAINING PROTEIN"/>
    <property type="match status" value="1"/>
</dbReference>
<evidence type="ECO:0000256" key="3">
    <source>
        <dbReference type="PROSITE-ProRule" id="PRU00023"/>
    </source>
</evidence>
<organism evidence="4 5">
    <name type="scientific">Glossina brevipalpis</name>
    <dbReference type="NCBI Taxonomy" id="37001"/>
    <lineage>
        <taxon>Eukaryota</taxon>
        <taxon>Metazoa</taxon>
        <taxon>Ecdysozoa</taxon>
        <taxon>Arthropoda</taxon>
        <taxon>Hexapoda</taxon>
        <taxon>Insecta</taxon>
        <taxon>Pterygota</taxon>
        <taxon>Neoptera</taxon>
        <taxon>Endopterygota</taxon>
        <taxon>Diptera</taxon>
        <taxon>Brachycera</taxon>
        <taxon>Muscomorpha</taxon>
        <taxon>Hippoboscoidea</taxon>
        <taxon>Glossinidae</taxon>
        <taxon>Glossina</taxon>
    </lineage>
</organism>
<evidence type="ECO:0000256" key="2">
    <source>
        <dbReference type="ARBA" id="ARBA00023043"/>
    </source>
</evidence>
<dbReference type="Gene3D" id="1.25.40.20">
    <property type="entry name" value="Ankyrin repeat-containing domain"/>
    <property type="match status" value="2"/>
</dbReference>
<dbReference type="PROSITE" id="PS50088">
    <property type="entry name" value="ANK_REPEAT"/>
    <property type="match status" value="2"/>
</dbReference>
<dbReference type="VEuPathDB" id="VectorBase:GBRI037113"/>
<dbReference type="SMART" id="SM00248">
    <property type="entry name" value="ANK"/>
    <property type="match status" value="2"/>
</dbReference>
<evidence type="ECO:0000256" key="1">
    <source>
        <dbReference type="ARBA" id="ARBA00022737"/>
    </source>
</evidence>
<dbReference type="Pfam" id="PF12796">
    <property type="entry name" value="Ank_2"/>
    <property type="match status" value="1"/>
</dbReference>
<keyword evidence="5" id="KW-1185">Reference proteome</keyword>
<evidence type="ECO:0000313" key="4">
    <source>
        <dbReference type="EnsemblMetazoa" id="GBRI037113-PA"/>
    </source>
</evidence>
<dbReference type="InterPro" id="IPR036770">
    <property type="entry name" value="Ankyrin_rpt-contain_sf"/>
</dbReference>
<name>A0A1A9WYB4_9MUSC</name>
<dbReference type="SUPFAM" id="SSF48403">
    <property type="entry name" value="Ankyrin repeat"/>
    <property type="match status" value="1"/>
</dbReference>